<feature type="compositionally biased region" description="Polar residues" evidence="1">
    <location>
        <begin position="830"/>
        <end position="845"/>
    </location>
</feature>
<feature type="non-terminal residue" evidence="2">
    <location>
        <position position="1"/>
    </location>
</feature>
<protein>
    <submittedName>
        <fullName evidence="2">Uncharacterized protein</fullName>
    </submittedName>
</protein>
<reference evidence="2 3" key="1">
    <citation type="submission" date="2022-05" db="EMBL/GenBank/DDBJ databases">
        <authorList>
            <consortium name="Genoscope - CEA"/>
            <person name="William W."/>
        </authorList>
    </citation>
    <scope>NUCLEOTIDE SEQUENCE [LARGE SCALE GENOMIC DNA]</scope>
</reference>
<feature type="compositionally biased region" description="Basic and acidic residues" evidence="1">
    <location>
        <begin position="846"/>
        <end position="857"/>
    </location>
</feature>
<feature type="compositionally biased region" description="Basic and acidic residues" evidence="1">
    <location>
        <begin position="480"/>
        <end position="490"/>
    </location>
</feature>
<keyword evidence="3" id="KW-1185">Reference proteome</keyword>
<evidence type="ECO:0000313" key="2">
    <source>
        <dbReference type="EMBL" id="CAH3179514.1"/>
    </source>
</evidence>
<feature type="compositionally biased region" description="Polar residues" evidence="1">
    <location>
        <begin position="527"/>
        <end position="542"/>
    </location>
</feature>
<proteinExistence type="predicted"/>
<evidence type="ECO:0000256" key="1">
    <source>
        <dbReference type="SAM" id="MobiDB-lite"/>
    </source>
</evidence>
<evidence type="ECO:0000313" key="3">
    <source>
        <dbReference type="Proteomes" id="UP001159427"/>
    </source>
</evidence>
<name>A0ABN8RN33_9CNID</name>
<feature type="compositionally biased region" description="Polar residues" evidence="1">
    <location>
        <begin position="681"/>
        <end position="690"/>
    </location>
</feature>
<feature type="region of interest" description="Disordered" evidence="1">
    <location>
        <begin position="439"/>
        <end position="690"/>
    </location>
</feature>
<organism evidence="2 3">
    <name type="scientific">Porites evermanni</name>
    <dbReference type="NCBI Taxonomy" id="104178"/>
    <lineage>
        <taxon>Eukaryota</taxon>
        <taxon>Metazoa</taxon>
        <taxon>Cnidaria</taxon>
        <taxon>Anthozoa</taxon>
        <taxon>Hexacorallia</taxon>
        <taxon>Scleractinia</taxon>
        <taxon>Fungiina</taxon>
        <taxon>Poritidae</taxon>
        <taxon>Porites</taxon>
    </lineage>
</organism>
<dbReference type="Proteomes" id="UP001159427">
    <property type="component" value="Unassembled WGS sequence"/>
</dbReference>
<feature type="region of interest" description="Disordered" evidence="1">
    <location>
        <begin position="348"/>
        <end position="367"/>
    </location>
</feature>
<accession>A0ABN8RN33</accession>
<feature type="compositionally biased region" description="Basic and acidic residues" evidence="1">
    <location>
        <begin position="584"/>
        <end position="600"/>
    </location>
</feature>
<feature type="compositionally biased region" description="Basic and acidic residues" evidence="1">
    <location>
        <begin position="374"/>
        <end position="389"/>
    </location>
</feature>
<feature type="compositionally biased region" description="Low complexity" evidence="1">
    <location>
        <begin position="806"/>
        <end position="825"/>
    </location>
</feature>
<dbReference type="EMBL" id="CALNXI010001911">
    <property type="protein sequence ID" value="CAH3179514.1"/>
    <property type="molecule type" value="Genomic_DNA"/>
</dbReference>
<feature type="region of interest" description="Disordered" evidence="1">
    <location>
        <begin position="287"/>
        <end position="332"/>
    </location>
</feature>
<feature type="compositionally biased region" description="Polar residues" evidence="1">
    <location>
        <begin position="783"/>
        <end position="801"/>
    </location>
</feature>
<gene>
    <name evidence="2" type="ORF">PEVE_00012437</name>
</gene>
<feature type="compositionally biased region" description="Basic and acidic residues" evidence="1">
    <location>
        <begin position="544"/>
        <end position="557"/>
    </location>
</feature>
<feature type="compositionally biased region" description="Basic and acidic residues" evidence="1">
    <location>
        <begin position="640"/>
        <end position="650"/>
    </location>
</feature>
<feature type="compositionally biased region" description="Basic and acidic residues" evidence="1">
    <location>
        <begin position="451"/>
        <end position="460"/>
    </location>
</feature>
<feature type="region of interest" description="Disordered" evidence="1">
    <location>
        <begin position="31"/>
        <end position="111"/>
    </location>
</feature>
<sequence length="886" mass="100090">LKPNAVDLKTKLRQKIFHHHHHRYHYRHHHKHYPHHHRRHHDNQKKPHYHHHHHPYHDHHRDHHHHHHRYHHGHHHQHYPHHHRRHHDKQNKSHWHHHQHPYHDHHHHHHHHQHYHNPIKHYIHHSHLNLHKQHHHPRYHPHKHHLRVHHKKTLLHKPIQRNHQDQPRSHISQPPGNAAPNSLKVHVKINNDQAVKRQSLPELLSNLGQNLMTLGKNMTIKTPAASASSINSGKKGDITHGIPMPQSSFDAEGLSSTAAVIPTHSRAKNVTATDLEALLHKALDRASGDDIRGGTASGGGEDMVEDTNTSFPPNASESPQHQHLSFHESADKRNETFVDYRKIRRLPESSEHVESERQSANDDRDDFTKEFMQRERSADKNDVEKKSEPFHGNLLEGADPKKSNLTDSDDAYMANETFAENIRDNDFQGESNKIKANQLLFDGPRSPDMNSKFEDTEVKNGGETANPVVESSKMTVTGENKSRERKKEPAEALGSGDKLDEETRFRGDTRKDKSSDVSVLDEDDGSGENSGQHVNENAQSPENDQERYHNKMTKQDDIIQESANTVSGDKIDGKTIVNNAGSYKEARLNEAPFEKDRKDSLQSGEAVDANAPKSKLANKADIDTPGINGEHLNQGYTAEHLNEDSREDVPPSRTQSVSNDPESTISEKDVGKNYNVPDEQPNFQDFQRNQLGNPGQLVINATDENSGENTIVQETMGESSRAQEQGPLSDNTSFIDAPSSTHNTNSVGMDTEGTHLSDLYGLSSRENTTVDDDSDEIPVYMLSSPSNSKDSFNGEESTGSPIFTAPTSSVSTSSSFSYSEPSTLPLVDGSFSSIDDPSEGDQSTFPRERTGFQKDMLDDPVEESLDAAVDTRRSNVAVDHETVADS</sequence>
<feature type="compositionally biased region" description="Polar residues" evidence="1">
    <location>
        <begin position="652"/>
        <end position="664"/>
    </location>
</feature>
<feature type="region of interest" description="Disordered" evidence="1">
    <location>
        <begin position="160"/>
        <end position="180"/>
    </location>
</feature>
<feature type="region of interest" description="Disordered" evidence="1">
    <location>
        <begin position="374"/>
        <end position="408"/>
    </location>
</feature>
<feature type="compositionally biased region" description="Basic and acidic residues" evidence="1">
    <location>
        <begin position="869"/>
        <end position="886"/>
    </location>
</feature>
<feature type="compositionally biased region" description="Polar residues" evidence="1">
    <location>
        <begin position="714"/>
        <end position="748"/>
    </location>
</feature>
<feature type="region of interest" description="Disordered" evidence="1">
    <location>
        <begin position="714"/>
        <end position="886"/>
    </location>
</feature>
<feature type="compositionally biased region" description="Basic and acidic residues" evidence="1">
    <location>
        <begin position="497"/>
        <end position="515"/>
    </location>
</feature>
<comment type="caution">
    <text evidence="2">The sequence shown here is derived from an EMBL/GenBank/DDBJ whole genome shotgun (WGS) entry which is preliminary data.</text>
</comment>
<feature type="compositionally biased region" description="Polar residues" evidence="1">
    <location>
        <begin position="306"/>
        <end position="323"/>
    </location>
</feature>